<feature type="transmembrane region" description="Helical" evidence="10">
    <location>
        <begin position="202"/>
        <end position="219"/>
    </location>
</feature>
<evidence type="ECO:0000256" key="6">
    <source>
        <dbReference type="ARBA" id="ARBA00022967"/>
    </source>
</evidence>
<evidence type="ECO:0000256" key="1">
    <source>
        <dbReference type="ARBA" id="ARBA00022448"/>
    </source>
</evidence>
<dbReference type="GO" id="GO:0005886">
    <property type="term" value="C:plasma membrane"/>
    <property type="evidence" value="ECO:0007669"/>
    <property type="project" value="UniProtKB-SubCell"/>
</dbReference>
<feature type="transmembrane region" description="Helical" evidence="10">
    <location>
        <begin position="126"/>
        <end position="145"/>
    </location>
</feature>
<evidence type="ECO:0000256" key="4">
    <source>
        <dbReference type="ARBA" id="ARBA00022643"/>
    </source>
</evidence>
<dbReference type="OrthoDB" id="9776359at2"/>
<keyword evidence="6 10" id="KW-1278">Translocase</keyword>
<sequence length="311" mass="33362">MSTEMYTVSSSPHIHSKDSIQGIMRDVLIALLPATLVGIWVFKFHALIVVLLSVASCIGAEALWQKLTHQKITVNDYSAAVTGLLLALNLPPTVPFWLPIVGGAFAIIIAKQLFGGLGQNFINPALAARAFLLASWPVQMTTWTIDGVTTATPLGILKEGSGALPSITDLILGNVGGCIGETSVIALLIGGVYLIYKKVISIRIPATFIGTVLILTWILGRDGMFYSNAIYEIFTGGLFLGAFFMATDYASSPVTIKGQYIMGLGCGIITTVIRLYGGYPEGVSYSILIMNLAVPLIDRYTQPRIFGEVKK</sequence>
<dbReference type="RefSeq" id="WP_158739225.1">
    <property type="nucleotide sequence ID" value="NZ_WSLF01000001.1"/>
</dbReference>
<evidence type="ECO:0000313" key="11">
    <source>
        <dbReference type="EMBL" id="KAE9637315.1"/>
    </source>
</evidence>
<keyword evidence="3 10" id="KW-0285">Flavoprotein</keyword>
<evidence type="ECO:0000256" key="5">
    <source>
        <dbReference type="ARBA" id="ARBA00022692"/>
    </source>
</evidence>
<feature type="transmembrane region" description="Helical" evidence="10">
    <location>
        <begin position="27"/>
        <end position="60"/>
    </location>
</feature>
<protein>
    <recommendedName>
        <fullName evidence="10">Ion-translocating oxidoreductase complex subunit D</fullName>
        <ecNumber evidence="10">7.-.-.-</ecNumber>
    </recommendedName>
    <alternativeName>
        <fullName evidence="10">Rnf electron transport complex subunit D</fullName>
    </alternativeName>
</protein>
<reference evidence="11 12" key="1">
    <citation type="submission" date="2019-12" db="EMBL/GenBank/DDBJ databases">
        <title>Defluviitalea raffinosedens, isolated from a biogas fermenter, genome sequencing and characterization.</title>
        <authorList>
            <person name="Rettenmaier R."/>
            <person name="Schneider M."/>
            <person name="Neuhaus K."/>
            <person name="Liebl W."/>
            <person name="Zverlov V."/>
        </authorList>
    </citation>
    <scope>NUCLEOTIDE SEQUENCE [LARGE SCALE GENOMIC DNA]</scope>
    <source>
        <strain evidence="11 12">249c-K6</strain>
    </source>
</reference>
<dbReference type="PANTHER" id="PTHR30578">
    <property type="entry name" value="ELECTRON TRANSPORT COMPLEX PROTEIN RNFD"/>
    <property type="match status" value="1"/>
</dbReference>
<feature type="transmembrane region" description="Helical" evidence="10">
    <location>
        <begin position="171"/>
        <end position="195"/>
    </location>
</feature>
<dbReference type="InterPro" id="IPR011303">
    <property type="entry name" value="RnfD_bac"/>
</dbReference>
<comment type="function">
    <text evidence="10">Part of a membrane-bound complex that couples electron transfer with translocation of ions across the membrane.</text>
</comment>
<dbReference type="PANTHER" id="PTHR30578:SF0">
    <property type="entry name" value="ION-TRANSLOCATING OXIDOREDUCTASE COMPLEX SUBUNIT D"/>
    <property type="match status" value="1"/>
</dbReference>
<dbReference type="InterPro" id="IPR004338">
    <property type="entry name" value="NqrB/RnfD"/>
</dbReference>
<keyword evidence="9 10" id="KW-0472">Membrane</keyword>
<feature type="modified residue" description="FMN phosphoryl threonine" evidence="10">
    <location>
        <position position="152"/>
    </location>
</feature>
<accession>A0A7C8HGJ2</accession>
<evidence type="ECO:0000256" key="8">
    <source>
        <dbReference type="ARBA" id="ARBA00022989"/>
    </source>
</evidence>
<feature type="transmembrane region" description="Helical" evidence="10">
    <location>
        <begin position="225"/>
        <end position="246"/>
    </location>
</feature>
<comment type="subunit">
    <text evidence="10">The complex is composed of six subunits: RnfA, RnfB, RnfC, RnfD, RnfE and RnfG.</text>
</comment>
<feature type="transmembrane region" description="Helical" evidence="10">
    <location>
        <begin position="258"/>
        <end position="277"/>
    </location>
</feature>
<evidence type="ECO:0000256" key="9">
    <source>
        <dbReference type="ARBA" id="ARBA00023136"/>
    </source>
</evidence>
<dbReference type="AlphaFoldDB" id="A0A7C8HGJ2"/>
<comment type="similarity">
    <text evidence="10">Belongs to the NqrB/RnfD family.</text>
</comment>
<keyword evidence="2 10" id="KW-0597">Phosphoprotein</keyword>
<keyword evidence="5 10" id="KW-0812">Transmembrane</keyword>
<keyword evidence="1 10" id="KW-0813">Transport</keyword>
<evidence type="ECO:0000256" key="10">
    <source>
        <dbReference type="HAMAP-Rule" id="MF_00462"/>
    </source>
</evidence>
<keyword evidence="7 10" id="KW-0249">Electron transport</keyword>
<dbReference type="GO" id="GO:0055085">
    <property type="term" value="P:transmembrane transport"/>
    <property type="evidence" value="ECO:0007669"/>
    <property type="project" value="InterPro"/>
</dbReference>
<evidence type="ECO:0000313" key="12">
    <source>
        <dbReference type="Proteomes" id="UP000483018"/>
    </source>
</evidence>
<keyword evidence="4 10" id="KW-0288">FMN</keyword>
<feature type="transmembrane region" description="Helical" evidence="10">
    <location>
        <begin position="96"/>
        <end position="114"/>
    </location>
</feature>
<name>A0A7C8HGJ2_9FIRM</name>
<dbReference type="EC" id="7.-.-.-" evidence="10"/>
<dbReference type="GO" id="GO:0022900">
    <property type="term" value="P:electron transport chain"/>
    <property type="evidence" value="ECO:0007669"/>
    <property type="project" value="UniProtKB-UniRule"/>
</dbReference>
<dbReference type="HAMAP" id="MF_00462">
    <property type="entry name" value="RsxD_RnfD"/>
    <property type="match status" value="1"/>
</dbReference>
<comment type="cofactor">
    <cofactor evidence="10">
        <name>FMN</name>
        <dbReference type="ChEBI" id="CHEBI:58210"/>
    </cofactor>
</comment>
<keyword evidence="10" id="KW-1003">Cell membrane</keyword>
<dbReference type="Pfam" id="PF03116">
    <property type="entry name" value="NQR2_RnfD_RnfE"/>
    <property type="match status" value="1"/>
</dbReference>
<evidence type="ECO:0000256" key="3">
    <source>
        <dbReference type="ARBA" id="ARBA00022630"/>
    </source>
</evidence>
<evidence type="ECO:0000256" key="2">
    <source>
        <dbReference type="ARBA" id="ARBA00022553"/>
    </source>
</evidence>
<evidence type="ECO:0000256" key="7">
    <source>
        <dbReference type="ARBA" id="ARBA00022982"/>
    </source>
</evidence>
<organism evidence="11 12">
    <name type="scientific">Defluviitalea raffinosedens</name>
    <dbReference type="NCBI Taxonomy" id="1450156"/>
    <lineage>
        <taxon>Bacteria</taxon>
        <taxon>Bacillati</taxon>
        <taxon>Bacillota</taxon>
        <taxon>Clostridia</taxon>
        <taxon>Lachnospirales</taxon>
        <taxon>Defluviitaleaceae</taxon>
        <taxon>Defluviitalea</taxon>
    </lineage>
</organism>
<keyword evidence="12" id="KW-1185">Reference proteome</keyword>
<keyword evidence="8 10" id="KW-1133">Transmembrane helix</keyword>
<gene>
    <name evidence="10" type="primary">rnfD</name>
    <name evidence="11" type="ORF">GND95_02470</name>
</gene>
<dbReference type="NCBIfam" id="TIGR01946">
    <property type="entry name" value="rnfD"/>
    <property type="match status" value="1"/>
</dbReference>
<comment type="subcellular location">
    <subcellularLocation>
        <location evidence="10">Cell membrane</location>
        <topology evidence="10">Multi-pass membrane protein</topology>
    </subcellularLocation>
</comment>
<dbReference type="EMBL" id="WSLF01000001">
    <property type="protein sequence ID" value="KAE9637315.1"/>
    <property type="molecule type" value="Genomic_DNA"/>
</dbReference>
<proteinExistence type="inferred from homology"/>
<comment type="caution">
    <text evidence="11">The sequence shown here is derived from an EMBL/GenBank/DDBJ whole genome shotgun (WGS) entry which is preliminary data.</text>
</comment>
<dbReference type="Proteomes" id="UP000483018">
    <property type="component" value="Unassembled WGS sequence"/>
</dbReference>